<keyword evidence="1" id="KW-0472">Membrane</keyword>
<accession>A0ABY2WJF5</accession>
<feature type="transmembrane region" description="Helical" evidence="1">
    <location>
        <begin position="51"/>
        <end position="74"/>
    </location>
</feature>
<dbReference type="EMBL" id="VCNI01000002">
    <property type="protein sequence ID" value="TMU54843.1"/>
    <property type="molecule type" value="Genomic_DNA"/>
</dbReference>
<reference evidence="2 3" key="1">
    <citation type="submission" date="2019-05" db="EMBL/GenBank/DDBJ databases">
        <title>Flagellimonas sp. AsT0115, sp. nov., isolated from a marine red algae, Asparagopsis taxiformis.</title>
        <authorList>
            <person name="Kim J."/>
            <person name="Jeong S.E."/>
            <person name="Jeon C.O."/>
        </authorList>
    </citation>
    <scope>NUCLEOTIDE SEQUENCE [LARGE SCALE GENOMIC DNA]</scope>
    <source>
        <strain evidence="2 3">AsT0115</strain>
    </source>
</reference>
<gene>
    <name evidence="2" type="ORF">FGG15_11640</name>
</gene>
<feature type="transmembrane region" description="Helical" evidence="1">
    <location>
        <begin position="203"/>
        <end position="224"/>
    </location>
</feature>
<organism evidence="2 3">
    <name type="scientific">Flagellimonas algicola</name>
    <dbReference type="NCBI Taxonomy" id="2583815"/>
    <lineage>
        <taxon>Bacteria</taxon>
        <taxon>Pseudomonadati</taxon>
        <taxon>Bacteroidota</taxon>
        <taxon>Flavobacteriia</taxon>
        <taxon>Flavobacteriales</taxon>
        <taxon>Flavobacteriaceae</taxon>
        <taxon>Flagellimonas</taxon>
    </lineage>
</organism>
<feature type="transmembrane region" description="Helical" evidence="1">
    <location>
        <begin position="86"/>
        <end position="105"/>
    </location>
</feature>
<sequence length="237" mass="26667">MGVNQKTARLAGLLYFLIAITGIFSLMYVPSQLIVWDNPAQTVQNLKASEFLFRLEILCELLCYLIFVFLPLVLFQLFKEVHKNMAVLMVVLVLVSVPLSMSSVIHKFDVLSLLGESGFLEVYNAAQIETQVMQAFQSYFKGILISQIFWGLWLFPFGYLVFKSGFLPKMLGLFLMAGSVGYFIDFMGRVLCSDYNSLWISDYITIPASIGELGTCLWLLIMGIKISPTESQSGIES</sequence>
<evidence type="ECO:0000313" key="3">
    <source>
        <dbReference type="Proteomes" id="UP000751614"/>
    </source>
</evidence>
<feature type="transmembrane region" description="Helical" evidence="1">
    <location>
        <begin position="12"/>
        <end position="31"/>
    </location>
</feature>
<keyword evidence="1" id="KW-1133">Transmembrane helix</keyword>
<dbReference type="RefSeq" id="WP_138836388.1">
    <property type="nucleotide sequence ID" value="NZ_VCNI01000002.1"/>
</dbReference>
<feature type="transmembrane region" description="Helical" evidence="1">
    <location>
        <begin position="171"/>
        <end position="191"/>
    </location>
</feature>
<dbReference type="Pfam" id="PF14329">
    <property type="entry name" value="DUF4386"/>
    <property type="match status" value="1"/>
</dbReference>
<protein>
    <submittedName>
        <fullName evidence="2">DUF4386 domain-containing protein</fullName>
    </submittedName>
</protein>
<proteinExistence type="predicted"/>
<dbReference type="InterPro" id="IPR025495">
    <property type="entry name" value="DUF4386"/>
</dbReference>
<evidence type="ECO:0000256" key="1">
    <source>
        <dbReference type="SAM" id="Phobius"/>
    </source>
</evidence>
<dbReference type="Proteomes" id="UP000751614">
    <property type="component" value="Unassembled WGS sequence"/>
</dbReference>
<keyword evidence="3" id="KW-1185">Reference proteome</keyword>
<feature type="transmembrane region" description="Helical" evidence="1">
    <location>
        <begin position="143"/>
        <end position="162"/>
    </location>
</feature>
<keyword evidence="1" id="KW-0812">Transmembrane</keyword>
<evidence type="ECO:0000313" key="2">
    <source>
        <dbReference type="EMBL" id="TMU54843.1"/>
    </source>
</evidence>
<name>A0ABY2WJF5_9FLAO</name>
<comment type="caution">
    <text evidence="2">The sequence shown here is derived from an EMBL/GenBank/DDBJ whole genome shotgun (WGS) entry which is preliminary data.</text>
</comment>